<sequence length="51" mass="5981">MIELRKIVLKIDSMEVATMLSSSAKPDDHRLGREARKYTNKEWEVITLTYL</sequence>
<comment type="caution">
    <text evidence="1">The sequence shown here is derived from an EMBL/GenBank/DDBJ whole genome shotgun (WGS) entry which is preliminary data.</text>
</comment>
<dbReference type="Proteomes" id="UP000593579">
    <property type="component" value="Unassembled WGS sequence"/>
</dbReference>
<accession>A0A7J9B8Q3</accession>
<gene>
    <name evidence="1" type="ORF">Gogos_016218</name>
</gene>
<reference evidence="1 2" key="1">
    <citation type="journal article" date="2019" name="Genome Biol. Evol.">
        <title>Insights into the evolution of the New World diploid cottons (Gossypium, subgenus Houzingenia) based on genome sequencing.</title>
        <authorList>
            <person name="Grover C.E."/>
            <person name="Arick M.A. 2nd"/>
            <person name="Thrash A."/>
            <person name="Conover J.L."/>
            <person name="Sanders W.S."/>
            <person name="Peterson D.G."/>
            <person name="Frelichowski J.E."/>
            <person name="Scheffler J.A."/>
            <person name="Scheffler B.E."/>
            <person name="Wendel J.F."/>
        </authorList>
    </citation>
    <scope>NUCLEOTIDE SEQUENCE [LARGE SCALE GENOMIC DNA]</scope>
    <source>
        <strain evidence="1">5</strain>
        <tissue evidence="1">Leaf</tissue>
    </source>
</reference>
<protein>
    <submittedName>
        <fullName evidence="1">Uncharacterized protein</fullName>
    </submittedName>
</protein>
<name>A0A7J9B8Q3_GOSGO</name>
<proteinExistence type="predicted"/>
<keyword evidence="2" id="KW-1185">Reference proteome</keyword>
<organism evidence="1 2">
    <name type="scientific">Gossypium gossypioides</name>
    <name type="common">Mexican cotton</name>
    <name type="synonym">Selera gossypioides</name>
    <dbReference type="NCBI Taxonomy" id="34282"/>
    <lineage>
        <taxon>Eukaryota</taxon>
        <taxon>Viridiplantae</taxon>
        <taxon>Streptophyta</taxon>
        <taxon>Embryophyta</taxon>
        <taxon>Tracheophyta</taxon>
        <taxon>Spermatophyta</taxon>
        <taxon>Magnoliopsida</taxon>
        <taxon>eudicotyledons</taxon>
        <taxon>Gunneridae</taxon>
        <taxon>Pentapetalae</taxon>
        <taxon>rosids</taxon>
        <taxon>malvids</taxon>
        <taxon>Malvales</taxon>
        <taxon>Malvaceae</taxon>
        <taxon>Malvoideae</taxon>
        <taxon>Gossypium</taxon>
    </lineage>
</organism>
<dbReference type="OrthoDB" id="1002604at2759"/>
<evidence type="ECO:0000313" key="2">
    <source>
        <dbReference type="Proteomes" id="UP000593579"/>
    </source>
</evidence>
<dbReference type="AlphaFoldDB" id="A0A7J9B8Q3"/>
<evidence type="ECO:0000313" key="1">
    <source>
        <dbReference type="EMBL" id="MBA0732109.1"/>
    </source>
</evidence>
<dbReference type="EMBL" id="JABEZY010000001">
    <property type="protein sequence ID" value="MBA0732109.1"/>
    <property type="molecule type" value="Genomic_DNA"/>
</dbReference>